<protein>
    <recommendedName>
        <fullName evidence="2">BTB domain-containing protein</fullName>
    </recommendedName>
</protein>
<dbReference type="EMBL" id="LKCN02000014">
    <property type="protein sequence ID" value="RCI09648.1"/>
    <property type="molecule type" value="Genomic_DNA"/>
</dbReference>
<dbReference type="PANTHER" id="PTHR47843">
    <property type="entry name" value="BTB DOMAIN-CONTAINING PROTEIN-RELATED"/>
    <property type="match status" value="1"/>
</dbReference>
<sequence>MANNSALLALAELMKSGENSDLTFKCNGHDFKVHKLVVCGQSPVIKAALSPCFEEGRTNTINMNAFDHQTVGRLVRYLYTGDYDDSDGDSMKVDEEGDDSAVANSNSTPRYREPNVESLTIHIKVNSIGDYYGISKLMSLANVKLQNVFPPKGYRGIPCNIESPPWVLSLPNAVKLALESSGDVELLEILSAETANNISALVVTDDLKQMDDVSDFAFMVFKNCALEIQRHVRLNMALASQCTHNHRKIDELEKKVKEWESKDQLNNKTIEGLHERLIAPQKKRKTGNVTYF</sequence>
<proteinExistence type="predicted"/>
<dbReference type="Pfam" id="PF00651">
    <property type="entry name" value="BTB"/>
    <property type="match status" value="1"/>
</dbReference>
<accession>A0A367L5H1</accession>
<dbReference type="Gene3D" id="3.30.710.10">
    <property type="entry name" value="Potassium Channel Kv1.1, Chain A"/>
    <property type="match status" value="1"/>
</dbReference>
<dbReference type="InterPro" id="IPR011333">
    <property type="entry name" value="SKP1/BTB/POZ_sf"/>
</dbReference>
<evidence type="ECO:0000256" key="1">
    <source>
        <dbReference type="SAM" id="MobiDB-lite"/>
    </source>
</evidence>
<name>A0A367L5H1_9HYPO</name>
<dbReference type="CDD" id="cd18186">
    <property type="entry name" value="BTB_POZ_ZBTB_KLHL-like"/>
    <property type="match status" value="1"/>
</dbReference>
<comment type="caution">
    <text evidence="3">The sequence shown here is derived from an EMBL/GenBank/DDBJ whole genome shotgun (WGS) entry which is preliminary data.</text>
</comment>
<evidence type="ECO:0000313" key="4">
    <source>
        <dbReference type="Proteomes" id="UP000253664"/>
    </source>
</evidence>
<keyword evidence="4" id="KW-1185">Reference proteome</keyword>
<dbReference type="SMART" id="SM00225">
    <property type="entry name" value="BTB"/>
    <property type="match status" value="1"/>
</dbReference>
<dbReference type="OrthoDB" id="6359816at2759"/>
<dbReference type="SUPFAM" id="SSF54695">
    <property type="entry name" value="POZ domain"/>
    <property type="match status" value="1"/>
</dbReference>
<dbReference type="STRING" id="1330021.A0A367L5H1"/>
<dbReference type="PANTHER" id="PTHR47843:SF5">
    <property type="entry name" value="BTB_POZ DOMAIN PROTEIN"/>
    <property type="match status" value="1"/>
</dbReference>
<dbReference type="InterPro" id="IPR000210">
    <property type="entry name" value="BTB/POZ_dom"/>
</dbReference>
<dbReference type="Proteomes" id="UP000253664">
    <property type="component" value="Unassembled WGS sequence"/>
</dbReference>
<evidence type="ECO:0000259" key="2">
    <source>
        <dbReference type="PROSITE" id="PS50097"/>
    </source>
</evidence>
<dbReference type="AlphaFoldDB" id="A0A367L5H1"/>
<feature type="region of interest" description="Disordered" evidence="1">
    <location>
        <begin position="88"/>
        <end position="111"/>
    </location>
</feature>
<dbReference type="PROSITE" id="PS50097">
    <property type="entry name" value="BTB"/>
    <property type="match status" value="1"/>
</dbReference>
<feature type="domain" description="BTB" evidence="2">
    <location>
        <begin position="20"/>
        <end position="87"/>
    </location>
</feature>
<organism evidence="3 4">
    <name type="scientific">Ophiocordyceps polyrhachis-furcata BCC 54312</name>
    <dbReference type="NCBI Taxonomy" id="1330021"/>
    <lineage>
        <taxon>Eukaryota</taxon>
        <taxon>Fungi</taxon>
        <taxon>Dikarya</taxon>
        <taxon>Ascomycota</taxon>
        <taxon>Pezizomycotina</taxon>
        <taxon>Sordariomycetes</taxon>
        <taxon>Hypocreomycetidae</taxon>
        <taxon>Hypocreales</taxon>
        <taxon>Ophiocordycipitaceae</taxon>
        <taxon>Ophiocordyceps</taxon>
    </lineage>
</organism>
<evidence type="ECO:0000313" key="3">
    <source>
        <dbReference type="EMBL" id="RCI09648.1"/>
    </source>
</evidence>
<reference evidence="3 4" key="1">
    <citation type="journal article" date="2015" name="BMC Genomics">
        <title>Insights from the genome of Ophiocordyceps polyrhachis-furcata to pathogenicity and host specificity in insect fungi.</title>
        <authorList>
            <person name="Wichadakul D."/>
            <person name="Kobmoo N."/>
            <person name="Ingsriswang S."/>
            <person name="Tangphatsornruang S."/>
            <person name="Chantasingh D."/>
            <person name="Luangsa-ard J.J."/>
            <person name="Eurwilaichitr L."/>
        </authorList>
    </citation>
    <scope>NUCLEOTIDE SEQUENCE [LARGE SCALE GENOMIC DNA]</scope>
    <source>
        <strain evidence="3 4">BCC 54312</strain>
    </source>
</reference>
<gene>
    <name evidence="3" type="ORF">L249_3985</name>
</gene>